<comment type="caution">
    <text evidence="1">The sequence shown here is derived from an EMBL/GenBank/DDBJ whole genome shotgun (WGS) entry which is preliminary data.</text>
</comment>
<evidence type="ECO:0000313" key="1">
    <source>
        <dbReference type="EMBL" id="KAI7745927.1"/>
    </source>
</evidence>
<accession>A0AAD5CQL5</accession>
<dbReference type="Proteomes" id="UP001206925">
    <property type="component" value="Unassembled WGS sequence"/>
</dbReference>
<reference evidence="1" key="1">
    <citation type="submission" date="2022-06" db="EMBL/GenBank/DDBJ databases">
        <title>Uncovering the hologenomic basis of an extraordinary plant invasion.</title>
        <authorList>
            <person name="Bieker V.C."/>
            <person name="Martin M.D."/>
            <person name="Gilbert T."/>
            <person name="Hodgins K."/>
            <person name="Battlay P."/>
            <person name="Petersen B."/>
            <person name="Wilson J."/>
        </authorList>
    </citation>
    <scope>NUCLEOTIDE SEQUENCE</scope>
    <source>
        <strain evidence="1">AA19_3_7</strain>
        <tissue evidence="1">Leaf</tissue>
    </source>
</reference>
<organism evidence="1 2">
    <name type="scientific">Ambrosia artemisiifolia</name>
    <name type="common">Common ragweed</name>
    <dbReference type="NCBI Taxonomy" id="4212"/>
    <lineage>
        <taxon>Eukaryota</taxon>
        <taxon>Viridiplantae</taxon>
        <taxon>Streptophyta</taxon>
        <taxon>Embryophyta</taxon>
        <taxon>Tracheophyta</taxon>
        <taxon>Spermatophyta</taxon>
        <taxon>Magnoliopsida</taxon>
        <taxon>eudicotyledons</taxon>
        <taxon>Gunneridae</taxon>
        <taxon>Pentapetalae</taxon>
        <taxon>asterids</taxon>
        <taxon>campanulids</taxon>
        <taxon>Asterales</taxon>
        <taxon>Asteraceae</taxon>
        <taxon>Asteroideae</taxon>
        <taxon>Heliantheae alliance</taxon>
        <taxon>Heliantheae</taxon>
        <taxon>Ambrosia</taxon>
    </lineage>
</organism>
<name>A0AAD5CQL5_AMBAR</name>
<dbReference type="AlphaFoldDB" id="A0AAD5CQL5"/>
<evidence type="ECO:0000313" key="2">
    <source>
        <dbReference type="Proteomes" id="UP001206925"/>
    </source>
</evidence>
<proteinExistence type="predicted"/>
<protein>
    <submittedName>
        <fullName evidence="1">Uncharacterized protein</fullName>
    </submittedName>
</protein>
<sequence length="65" mass="7150">GSFLADLHHIVADRGLGRVQLEALTITSDTMAVLNWLGASMNCRFDSLCLPLSLSVETHLEIKRL</sequence>
<keyword evidence="2" id="KW-1185">Reference proteome</keyword>
<dbReference type="EMBL" id="JAMZMK010007092">
    <property type="protein sequence ID" value="KAI7745927.1"/>
    <property type="molecule type" value="Genomic_DNA"/>
</dbReference>
<feature type="non-terminal residue" evidence="1">
    <location>
        <position position="1"/>
    </location>
</feature>
<gene>
    <name evidence="1" type="ORF">M8C21_005555</name>
</gene>